<comment type="similarity">
    <text evidence="1 3">Belongs to the peptidase S8 family.</text>
</comment>
<evidence type="ECO:0000256" key="1">
    <source>
        <dbReference type="ARBA" id="ARBA00011073"/>
    </source>
</evidence>
<accession>A0A3S3QPP5</accession>
<sequence>MDGVIDVIPNGLAKFHTTRSWDSLGLSFPPAANNLSTESNMGAWPESKSYNDQGLGPVPARCKGSCEGGDQFNSTHCNKKLIGARWFVKGLLELTKEPINTTAGMEHLSPRDAMGHGTHTSSTAAGLAAGTARGGAPRARPAIYKVYWNTDGGCSNVDILKAFDEAIHDGVDVLSVSLGLGVPSVLDVISFGSLHAVSKGITVVCSAGNSGPRSQLVENAAPWIISVAASTMDRSFPTPITLGNNRTIIVTVSF</sequence>
<dbReference type="Pfam" id="PF00082">
    <property type="entry name" value="Peptidase_S8"/>
    <property type="match status" value="1"/>
</dbReference>
<comment type="caution">
    <text evidence="5">The sequence shown here is derived from an EMBL/GenBank/DDBJ whole genome shotgun (WGS) entry which is preliminary data.</text>
</comment>
<comment type="caution">
    <text evidence="3">Lacks conserved residue(s) required for the propagation of feature annotation.</text>
</comment>
<feature type="domain" description="Peptidase S8/S53" evidence="4">
    <location>
        <begin position="105"/>
        <end position="231"/>
    </location>
</feature>
<evidence type="ECO:0000259" key="4">
    <source>
        <dbReference type="Pfam" id="PF00082"/>
    </source>
</evidence>
<dbReference type="Proteomes" id="UP000283530">
    <property type="component" value="Unassembled WGS sequence"/>
</dbReference>
<dbReference type="PANTHER" id="PTHR10795">
    <property type="entry name" value="PROPROTEIN CONVERTASE SUBTILISIN/KEXIN"/>
    <property type="match status" value="1"/>
</dbReference>
<dbReference type="SUPFAM" id="SSF52743">
    <property type="entry name" value="Subtilisin-like"/>
    <property type="match status" value="1"/>
</dbReference>
<dbReference type="PROSITE" id="PS51892">
    <property type="entry name" value="SUBTILASE"/>
    <property type="match status" value="1"/>
</dbReference>
<keyword evidence="6" id="KW-1185">Reference proteome</keyword>
<keyword evidence="5" id="KW-0378">Hydrolase</keyword>
<dbReference type="AlphaFoldDB" id="A0A3S3QPP5"/>
<evidence type="ECO:0000313" key="5">
    <source>
        <dbReference type="EMBL" id="RWR87698.1"/>
    </source>
</evidence>
<reference evidence="5 6" key="1">
    <citation type="journal article" date="2019" name="Nat. Plants">
        <title>Stout camphor tree genome fills gaps in understanding of flowering plant genome evolution.</title>
        <authorList>
            <person name="Chaw S.M."/>
            <person name="Liu Y.C."/>
            <person name="Wu Y.W."/>
            <person name="Wang H.Y."/>
            <person name="Lin C.I."/>
            <person name="Wu C.S."/>
            <person name="Ke H.M."/>
            <person name="Chang L.Y."/>
            <person name="Hsu C.Y."/>
            <person name="Yang H.T."/>
            <person name="Sudianto E."/>
            <person name="Hsu M.H."/>
            <person name="Wu K.P."/>
            <person name="Wang L.N."/>
            <person name="Leebens-Mack J.H."/>
            <person name="Tsai I.J."/>
        </authorList>
    </citation>
    <scope>NUCLEOTIDE SEQUENCE [LARGE SCALE GENOMIC DNA]</scope>
    <source>
        <strain evidence="6">cv. Chaw 1501</strain>
        <tissue evidence="5">Young leaves</tissue>
    </source>
</reference>
<dbReference type="OrthoDB" id="206201at2759"/>
<dbReference type="InterPro" id="IPR000209">
    <property type="entry name" value="Peptidase_S8/S53_dom"/>
</dbReference>
<evidence type="ECO:0000256" key="2">
    <source>
        <dbReference type="ARBA" id="ARBA00022729"/>
    </source>
</evidence>
<dbReference type="GO" id="GO:0004252">
    <property type="term" value="F:serine-type endopeptidase activity"/>
    <property type="evidence" value="ECO:0007669"/>
    <property type="project" value="InterPro"/>
</dbReference>
<evidence type="ECO:0000256" key="3">
    <source>
        <dbReference type="PROSITE-ProRule" id="PRU01240"/>
    </source>
</evidence>
<name>A0A3S3QPP5_9MAGN</name>
<dbReference type="InterPro" id="IPR045051">
    <property type="entry name" value="SBT"/>
</dbReference>
<dbReference type="EMBL" id="QPKB01000006">
    <property type="protein sequence ID" value="RWR87698.1"/>
    <property type="molecule type" value="Genomic_DNA"/>
</dbReference>
<evidence type="ECO:0000313" key="6">
    <source>
        <dbReference type="Proteomes" id="UP000283530"/>
    </source>
</evidence>
<protein>
    <submittedName>
        <fullName evidence="5">Subtilisin-like protein protease SBT3.8 isoform X2</fullName>
    </submittedName>
</protein>
<organism evidence="5 6">
    <name type="scientific">Cinnamomum micranthum f. kanehirae</name>
    <dbReference type="NCBI Taxonomy" id="337451"/>
    <lineage>
        <taxon>Eukaryota</taxon>
        <taxon>Viridiplantae</taxon>
        <taxon>Streptophyta</taxon>
        <taxon>Embryophyta</taxon>
        <taxon>Tracheophyta</taxon>
        <taxon>Spermatophyta</taxon>
        <taxon>Magnoliopsida</taxon>
        <taxon>Magnoliidae</taxon>
        <taxon>Laurales</taxon>
        <taxon>Lauraceae</taxon>
        <taxon>Cinnamomum</taxon>
    </lineage>
</organism>
<dbReference type="InterPro" id="IPR036852">
    <property type="entry name" value="Peptidase_S8/S53_dom_sf"/>
</dbReference>
<dbReference type="Gene3D" id="3.40.50.200">
    <property type="entry name" value="Peptidase S8/S53 domain"/>
    <property type="match status" value="1"/>
</dbReference>
<dbReference type="GO" id="GO:0006508">
    <property type="term" value="P:proteolysis"/>
    <property type="evidence" value="ECO:0007669"/>
    <property type="project" value="UniProtKB-KW"/>
</dbReference>
<gene>
    <name evidence="5" type="ORF">CKAN_01665300</name>
</gene>
<keyword evidence="2" id="KW-0732">Signal</keyword>
<keyword evidence="5" id="KW-0645">Protease</keyword>
<proteinExistence type="inferred from homology"/>
<dbReference type="STRING" id="337451.A0A3S3QPP5"/>